<gene>
    <name evidence="3" type="ORF">GA0070214_101192</name>
</gene>
<dbReference type="GO" id="GO:0005737">
    <property type="term" value="C:cytoplasm"/>
    <property type="evidence" value="ECO:0007669"/>
    <property type="project" value="TreeGrafter"/>
</dbReference>
<name>A0A1C4TZR3_9ACTN</name>
<dbReference type="CDD" id="cd04301">
    <property type="entry name" value="NAT_SF"/>
    <property type="match status" value="1"/>
</dbReference>
<evidence type="ECO:0000313" key="4">
    <source>
        <dbReference type="Proteomes" id="UP000199629"/>
    </source>
</evidence>
<feature type="domain" description="N-acetyltransferase" evidence="2">
    <location>
        <begin position="27"/>
        <end position="189"/>
    </location>
</feature>
<reference evidence="4" key="1">
    <citation type="submission" date="2016-06" db="EMBL/GenBank/DDBJ databases">
        <authorList>
            <person name="Varghese N."/>
            <person name="Submissions Spin"/>
        </authorList>
    </citation>
    <scope>NUCLEOTIDE SEQUENCE [LARGE SCALE GENOMIC DNA]</scope>
    <source>
        <strain evidence="4">DSM 45246</strain>
    </source>
</reference>
<dbReference type="SUPFAM" id="SSF55729">
    <property type="entry name" value="Acyl-CoA N-acyltransferases (Nat)"/>
    <property type="match status" value="1"/>
</dbReference>
<dbReference type="GO" id="GO:0008999">
    <property type="term" value="F:protein-N-terminal-alanine acetyltransferase activity"/>
    <property type="evidence" value="ECO:0007669"/>
    <property type="project" value="TreeGrafter"/>
</dbReference>
<evidence type="ECO:0000256" key="1">
    <source>
        <dbReference type="SAM" id="MobiDB-lite"/>
    </source>
</evidence>
<sequence length="190" mass="20917">MPLLTTPALAPGTLAGRPQPDLDAGDLLLRPWRPDDRPAVLAAYADPAIRRWHCRAMTGDEARDWLDSWPGRWRQETGAGWAITDGTAVLGQISLRAVDLPEAQAEVSYWVLPDARGRRVATRALSALTAFAFDRVGLHRVWLRHSTANPASCRVAERAGLAAEGTNRGAARHLDGWHDMHVHARLRTDT</sequence>
<accession>A0A1C4TZR3</accession>
<dbReference type="PANTHER" id="PTHR43441">
    <property type="entry name" value="RIBOSOMAL-PROTEIN-SERINE ACETYLTRANSFERASE"/>
    <property type="match status" value="1"/>
</dbReference>
<dbReference type="RefSeq" id="WP_091258000.1">
    <property type="nucleotide sequence ID" value="NZ_FMCS01000001.1"/>
</dbReference>
<dbReference type="InterPro" id="IPR051908">
    <property type="entry name" value="Ribosomal_N-acetyltransferase"/>
</dbReference>
<dbReference type="PANTHER" id="PTHR43441:SF10">
    <property type="entry name" value="ACETYLTRANSFERASE"/>
    <property type="match status" value="1"/>
</dbReference>
<dbReference type="InterPro" id="IPR000182">
    <property type="entry name" value="GNAT_dom"/>
</dbReference>
<dbReference type="AlphaFoldDB" id="A0A1C4TZR3"/>
<dbReference type="EMBL" id="FMCS01000001">
    <property type="protein sequence ID" value="SCE64941.1"/>
    <property type="molecule type" value="Genomic_DNA"/>
</dbReference>
<evidence type="ECO:0000259" key="2">
    <source>
        <dbReference type="PROSITE" id="PS51186"/>
    </source>
</evidence>
<protein>
    <submittedName>
        <fullName evidence="3">Protein N-acetyltransferase, RimJ/RimL family</fullName>
    </submittedName>
</protein>
<feature type="compositionally biased region" description="Low complexity" evidence="1">
    <location>
        <begin position="1"/>
        <end position="16"/>
    </location>
</feature>
<evidence type="ECO:0000313" key="3">
    <source>
        <dbReference type="EMBL" id="SCE64941.1"/>
    </source>
</evidence>
<dbReference type="Gene3D" id="3.40.630.30">
    <property type="match status" value="1"/>
</dbReference>
<organism evidence="3 4">
    <name type="scientific">Micromonospora chaiyaphumensis</name>
    <dbReference type="NCBI Taxonomy" id="307119"/>
    <lineage>
        <taxon>Bacteria</taxon>
        <taxon>Bacillati</taxon>
        <taxon>Actinomycetota</taxon>
        <taxon>Actinomycetes</taxon>
        <taxon>Micromonosporales</taxon>
        <taxon>Micromonosporaceae</taxon>
        <taxon>Micromonospora</taxon>
    </lineage>
</organism>
<dbReference type="Proteomes" id="UP000199629">
    <property type="component" value="Unassembled WGS sequence"/>
</dbReference>
<dbReference type="GO" id="GO:1990189">
    <property type="term" value="F:protein N-terminal-serine acetyltransferase activity"/>
    <property type="evidence" value="ECO:0007669"/>
    <property type="project" value="TreeGrafter"/>
</dbReference>
<keyword evidence="4" id="KW-1185">Reference proteome</keyword>
<dbReference type="PROSITE" id="PS51186">
    <property type="entry name" value="GNAT"/>
    <property type="match status" value="1"/>
</dbReference>
<feature type="region of interest" description="Disordered" evidence="1">
    <location>
        <begin position="1"/>
        <end position="21"/>
    </location>
</feature>
<dbReference type="InterPro" id="IPR016181">
    <property type="entry name" value="Acyl_CoA_acyltransferase"/>
</dbReference>
<proteinExistence type="predicted"/>
<keyword evidence="3" id="KW-0808">Transferase</keyword>
<dbReference type="Pfam" id="PF13302">
    <property type="entry name" value="Acetyltransf_3"/>
    <property type="match status" value="1"/>
</dbReference>